<dbReference type="Proteomes" id="UP000887565">
    <property type="component" value="Unplaced"/>
</dbReference>
<protein>
    <submittedName>
        <fullName evidence="2">Uncharacterized protein</fullName>
    </submittedName>
</protein>
<evidence type="ECO:0000313" key="2">
    <source>
        <dbReference type="WBParaSite" id="nRc.2.0.1.t10704-RA"/>
    </source>
</evidence>
<evidence type="ECO:0000313" key="1">
    <source>
        <dbReference type="Proteomes" id="UP000887565"/>
    </source>
</evidence>
<organism evidence="1 2">
    <name type="scientific">Romanomermis culicivorax</name>
    <name type="common">Nematode worm</name>
    <dbReference type="NCBI Taxonomy" id="13658"/>
    <lineage>
        <taxon>Eukaryota</taxon>
        <taxon>Metazoa</taxon>
        <taxon>Ecdysozoa</taxon>
        <taxon>Nematoda</taxon>
        <taxon>Enoplea</taxon>
        <taxon>Dorylaimia</taxon>
        <taxon>Mermithida</taxon>
        <taxon>Mermithoidea</taxon>
        <taxon>Mermithidae</taxon>
        <taxon>Romanomermis</taxon>
    </lineage>
</organism>
<reference evidence="2" key="1">
    <citation type="submission" date="2022-11" db="UniProtKB">
        <authorList>
            <consortium name="WormBaseParasite"/>
        </authorList>
    </citation>
    <scope>IDENTIFICATION</scope>
</reference>
<sequence>MTDNFKLIDDVMLLTENIGNHKTARICTALLFFVVFMDPQHHTCNEDSYILHTILNCYPLIFKLVIAQLFADTHMSKSTPTILTEASDKDDEQTGGRLVSSISSGRVHFPDSQITPEHAGEIVVAFDDDNKTTGEAHLGFLQY</sequence>
<keyword evidence="1" id="KW-1185">Reference proteome</keyword>
<name>A0A915I955_ROMCU</name>
<dbReference type="AlphaFoldDB" id="A0A915I955"/>
<dbReference type="WBParaSite" id="nRc.2.0.1.t10704-RA">
    <property type="protein sequence ID" value="nRc.2.0.1.t10704-RA"/>
    <property type="gene ID" value="nRc.2.0.1.g10704"/>
</dbReference>
<accession>A0A915I955</accession>
<proteinExistence type="predicted"/>